<dbReference type="InterPro" id="IPR004358">
    <property type="entry name" value="Sig_transdc_His_kin-like_C"/>
</dbReference>
<keyword evidence="5" id="KW-0547">Nucleotide-binding</keyword>
<dbReference type="SMART" id="SM00388">
    <property type="entry name" value="HisKA"/>
    <property type="match status" value="1"/>
</dbReference>
<dbReference type="RefSeq" id="WP_110186173.1">
    <property type="nucleotide sequence ID" value="NZ_CP177354.1"/>
</dbReference>
<protein>
    <recommendedName>
        <fullName evidence="2">histidine kinase</fullName>
        <ecNumber evidence="2">2.7.13.3</ecNumber>
    </recommendedName>
</protein>
<dbReference type="InterPro" id="IPR005467">
    <property type="entry name" value="His_kinase_dom"/>
</dbReference>
<evidence type="ECO:0000256" key="4">
    <source>
        <dbReference type="ARBA" id="ARBA00022679"/>
    </source>
</evidence>
<keyword evidence="9" id="KW-0812">Transmembrane</keyword>
<evidence type="ECO:0000256" key="6">
    <source>
        <dbReference type="ARBA" id="ARBA00022777"/>
    </source>
</evidence>
<keyword evidence="7" id="KW-0067">ATP-binding</keyword>
<feature type="transmembrane region" description="Helical" evidence="9">
    <location>
        <begin position="202"/>
        <end position="221"/>
    </location>
</feature>
<comment type="catalytic activity">
    <reaction evidence="1">
        <text>ATP + protein L-histidine = ADP + protein N-phospho-L-histidine.</text>
        <dbReference type="EC" id="2.7.13.3"/>
    </reaction>
</comment>
<evidence type="ECO:0000256" key="8">
    <source>
        <dbReference type="ARBA" id="ARBA00023012"/>
    </source>
</evidence>
<evidence type="ECO:0000256" key="3">
    <source>
        <dbReference type="ARBA" id="ARBA00022553"/>
    </source>
</evidence>
<dbReference type="EMBL" id="LAPT01000016">
    <property type="protein sequence ID" value="PXF32517.1"/>
    <property type="molecule type" value="Genomic_DNA"/>
</dbReference>
<feature type="transmembrane region" description="Helical" evidence="9">
    <location>
        <begin position="61"/>
        <end position="82"/>
    </location>
</feature>
<dbReference type="Gene3D" id="1.10.287.130">
    <property type="match status" value="1"/>
</dbReference>
<keyword evidence="9" id="KW-1133">Transmembrane helix</keyword>
<dbReference type="PRINTS" id="PR00344">
    <property type="entry name" value="BCTRLSENSOR"/>
</dbReference>
<dbReference type="CDD" id="cd00075">
    <property type="entry name" value="HATPase"/>
    <property type="match status" value="1"/>
</dbReference>
<evidence type="ECO:0000313" key="11">
    <source>
        <dbReference type="EMBL" id="PXF32517.1"/>
    </source>
</evidence>
<keyword evidence="9" id="KW-0472">Membrane</keyword>
<evidence type="ECO:0000256" key="1">
    <source>
        <dbReference type="ARBA" id="ARBA00000085"/>
    </source>
</evidence>
<dbReference type="Pfam" id="PF00512">
    <property type="entry name" value="HisKA"/>
    <property type="match status" value="1"/>
</dbReference>
<dbReference type="Pfam" id="PF02518">
    <property type="entry name" value="HATPase_c"/>
    <property type="match status" value="1"/>
</dbReference>
<accession>A0ABX5M0S3</accession>
<dbReference type="Proteomes" id="UP000248090">
    <property type="component" value="Unassembled WGS sequence"/>
</dbReference>
<dbReference type="InterPro" id="IPR036890">
    <property type="entry name" value="HATPase_C_sf"/>
</dbReference>
<organism evidence="11 12">
    <name type="scientific">Pokkaliibacter plantistimulans</name>
    <dbReference type="NCBI Taxonomy" id="1635171"/>
    <lineage>
        <taxon>Bacteria</taxon>
        <taxon>Pseudomonadati</taxon>
        <taxon>Pseudomonadota</taxon>
        <taxon>Gammaproteobacteria</taxon>
        <taxon>Oceanospirillales</taxon>
        <taxon>Balneatrichaceae</taxon>
        <taxon>Pokkaliibacter</taxon>
    </lineage>
</organism>
<comment type="caution">
    <text evidence="11">The sequence shown here is derived from an EMBL/GenBank/DDBJ whole genome shotgun (WGS) entry which is preliminary data.</text>
</comment>
<name>A0ABX5M0S3_9GAMM</name>
<keyword evidence="3" id="KW-0597">Phosphoprotein</keyword>
<dbReference type="InterPro" id="IPR003661">
    <property type="entry name" value="HisK_dim/P_dom"/>
</dbReference>
<feature type="transmembrane region" description="Helical" evidence="9">
    <location>
        <begin position="233"/>
        <end position="256"/>
    </location>
</feature>
<evidence type="ECO:0000256" key="5">
    <source>
        <dbReference type="ARBA" id="ARBA00022741"/>
    </source>
</evidence>
<dbReference type="PANTHER" id="PTHR42878:SF7">
    <property type="entry name" value="SENSOR HISTIDINE KINASE GLRK"/>
    <property type="match status" value="1"/>
</dbReference>
<dbReference type="InterPro" id="IPR036097">
    <property type="entry name" value="HisK_dim/P_sf"/>
</dbReference>
<keyword evidence="4" id="KW-0808">Transferase</keyword>
<dbReference type="PANTHER" id="PTHR42878">
    <property type="entry name" value="TWO-COMPONENT HISTIDINE KINASE"/>
    <property type="match status" value="1"/>
</dbReference>
<dbReference type="Gene3D" id="3.30.565.10">
    <property type="entry name" value="Histidine kinase-like ATPase, C-terminal domain"/>
    <property type="match status" value="1"/>
</dbReference>
<feature type="transmembrane region" description="Helical" evidence="9">
    <location>
        <begin position="34"/>
        <end position="55"/>
    </location>
</feature>
<evidence type="ECO:0000256" key="9">
    <source>
        <dbReference type="SAM" id="Phobius"/>
    </source>
</evidence>
<dbReference type="SMART" id="SM00387">
    <property type="entry name" value="HATPase_c"/>
    <property type="match status" value="1"/>
</dbReference>
<proteinExistence type="predicted"/>
<sequence>MSLQTAFEIMMMVTSGCALLVSGWLLWQSQRQRDLIALAGFGLMMALWCAGHVAIFHHLTALGVMLVLANPLMPTFFLDFAVRFVNRGVARQPWLDRLERSMGLIYALSMAVVLLSWWLQGGTAVAVASFHQFFVFSSSGWFNLAYSVLVGILAHGVLSWGFLTHQGNRRRSIVAMFVSGGWGLLLATSFVFPSLGLDTYPYPMLLLPSYVVVLVYGVVRYQILEVNAWVNRALLWVGMMLLILGVIALLGALAGQLGMQALANVPGWQLWLYSALVLVLAALLYQPLNTLVGRLVYPGLKLDQLLLDRWRNQLKTAQSWDDLGVVAQSLISHQLGQPVQVRFLGRYEPSPRSGNDPCIQCRQLGGAWEFELLDWSDITPALRLTGEVFGSLLASSCGVLERSLMLAEAERARLAEQHLVELGGLSAAMAHELRNPLNIIAMAAAGADAETRGHIQTQIKRADRLISDMLVYSGKLTLQRQPIQLQAMVQALLVHVDWHGVRHELAIAEGLEINADPHRVQQVLVNLIDNALAFIRNQADGCLRIEADTQGVIRLHNNGPTLPEELATTLFRPFVSKRPGGSGLGLAIVRRIMEAHGGYIRYRADLGWPVSFELFFAAPAAAQADAADIPFIAAQESSS</sequence>
<feature type="transmembrane region" description="Helical" evidence="9">
    <location>
        <begin position="103"/>
        <end position="120"/>
    </location>
</feature>
<dbReference type="EC" id="2.7.13.3" evidence="2"/>
<feature type="transmembrane region" description="Helical" evidence="9">
    <location>
        <begin position="174"/>
        <end position="196"/>
    </location>
</feature>
<dbReference type="InterPro" id="IPR050351">
    <property type="entry name" value="BphY/WalK/GraS-like"/>
</dbReference>
<feature type="domain" description="Histidine kinase" evidence="10">
    <location>
        <begin position="428"/>
        <end position="620"/>
    </location>
</feature>
<dbReference type="InterPro" id="IPR003594">
    <property type="entry name" value="HATPase_dom"/>
</dbReference>
<keyword evidence="6 11" id="KW-0418">Kinase</keyword>
<evidence type="ECO:0000256" key="7">
    <source>
        <dbReference type="ARBA" id="ARBA00022840"/>
    </source>
</evidence>
<dbReference type="SUPFAM" id="SSF55874">
    <property type="entry name" value="ATPase domain of HSP90 chaperone/DNA topoisomerase II/histidine kinase"/>
    <property type="match status" value="1"/>
</dbReference>
<keyword evidence="8" id="KW-0902">Two-component regulatory system</keyword>
<feature type="transmembrane region" description="Helical" evidence="9">
    <location>
        <begin position="268"/>
        <end position="285"/>
    </location>
</feature>
<keyword evidence="12" id="KW-1185">Reference proteome</keyword>
<reference evidence="11 12" key="1">
    <citation type="submission" date="2015-03" db="EMBL/GenBank/DDBJ databases">
        <authorList>
            <person name="Krishnan R."/>
            <person name="Midha S."/>
            <person name="Patil P.B."/>
            <person name="Rameshkumar N."/>
        </authorList>
    </citation>
    <scope>NUCLEOTIDE SEQUENCE [LARGE SCALE GENOMIC DNA]</scope>
    <source>
        <strain evidence="11 12">L1E11</strain>
    </source>
</reference>
<dbReference type="GO" id="GO:0016301">
    <property type="term" value="F:kinase activity"/>
    <property type="evidence" value="ECO:0007669"/>
    <property type="project" value="UniProtKB-KW"/>
</dbReference>
<evidence type="ECO:0000256" key="2">
    <source>
        <dbReference type="ARBA" id="ARBA00012438"/>
    </source>
</evidence>
<dbReference type="SUPFAM" id="SSF47384">
    <property type="entry name" value="Homodimeric domain of signal transducing histidine kinase"/>
    <property type="match status" value="1"/>
</dbReference>
<evidence type="ECO:0000259" key="10">
    <source>
        <dbReference type="PROSITE" id="PS50109"/>
    </source>
</evidence>
<evidence type="ECO:0000313" key="12">
    <source>
        <dbReference type="Proteomes" id="UP000248090"/>
    </source>
</evidence>
<gene>
    <name evidence="11" type="ORF">WH50_04105</name>
</gene>
<feature type="transmembrane region" description="Helical" evidence="9">
    <location>
        <begin position="6"/>
        <end position="27"/>
    </location>
</feature>
<feature type="transmembrane region" description="Helical" evidence="9">
    <location>
        <begin position="140"/>
        <end position="162"/>
    </location>
</feature>
<dbReference type="PROSITE" id="PS50109">
    <property type="entry name" value="HIS_KIN"/>
    <property type="match status" value="1"/>
</dbReference>
<dbReference type="CDD" id="cd00082">
    <property type="entry name" value="HisKA"/>
    <property type="match status" value="1"/>
</dbReference>